<organism evidence="1 2">
    <name type="scientific">Ancylostoma ceylanicum</name>
    <dbReference type="NCBI Taxonomy" id="53326"/>
    <lineage>
        <taxon>Eukaryota</taxon>
        <taxon>Metazoa</taxon>
        <taxon>Ecdysozoa</taxon>
        <taxon>Nematoda</taxon>
        <taxon>Chromadorea</taxon>
        <taxon>Rhabditida</taxon>
        <taxon>Rhabditina</taxon>
        <taxon>Rhabditomorpha</taxon>
        <taxon>Strongyloidea</taxon>
        <taxon>Ancylostomatidae</taxon>
        <taxon>Ancylostomatinae</taxon>
        <taxon>Ancylostoma</taxon>
    </lineage>
</organism>
<name>A0A016VD93_9BILA</name>
<accession>A0A016VD93</accession>
<dbReference type="EMBL" id="JARK01001349">
    <property type="protein sequence ID" value="EYC24703.1"/>
    <property type="molecule type" value="Genomic_DNA"/>
</dbReference>
<evidence type="ECO:0000313" key="1">
    <source>
        <dbReference type="EMBL" id="EYC24703.1"/>
    </source>
</evidence>
<gene>
    <name evidence="1" type="primary">Acey_s0013.g2061</name>
    <name evidence="1" type="ORF">Y032_0013g2061</name>
</gene>
<evidence type="ECO:0000313" key="2">
    <source>
        <dbReference type="Proteomes" id="UP000024635"/>
    </source>
</evidence>
<protein>
    <submittedName>
        <fullName evidence="1">Uncharacterized protein</fullName>
    </submittedName>
</protein>
<sequence length="105" mass="11795">MRNPFIFSTRTVEWAFMSLAFPLPLKARGTTASLELAPSPRHQAIGFLYMYNCTLSKNMSKRYDVQRKNDNLKGVVDLKEAKLTSPVIFSLSFLNNGSRTSCGEA</sequence>
<dbReference type="AlphaFoldDB" id="A0A016VD93"/>
<comment type="caution">
    <text evidence="1">The sequence shown here is derived from an EMBL/GenBank/DDBJ whole genome shotgun (WGS) entry which is preliminary data.</text>
</comment>
<reference evidence="2" key="1">
    <citation type="journal article" date="2015" name="Nat. Genet.">
        <title>The genome and transcriptome of the zoonotic hookworm Ancylostoma ceylanicum identify infection-specific gene families.</title>
        <authorList>
            <person name="Schwarz E.M."/>
            <person name="Hu Y."/>
            <person name="Antoshechkin I."/>
            <person name="Miller M.M."/>
            <person name="Sternberg P.W."/>
            <person name="Aroian R.V."/>
        </authorList>
    </citation>
    <scope>NUCLEOTIDE SEQUENCE</scope>
    <source>
        <strain evidence="2">HY135</strain>
    </source>
</reference>
<dbReference type="Proteomes" id="UP000024635">
    <property type="component" value="Unassembled WGS sequence"/>
</dbReference>
<keyword evidence="2" id="KW-1185">Reference proteome</keyword>
<proteinExistence type="predicted"/>